<proteinExistence type="predicted"/>
<dbReference type="EMBL" id="JBHSPU010000013">
    <property type="protein sequence ID" value="MFC5914315.1"/>
    <property type="molecule type" value="Genomic_DNA"/>
</dbReference>
<comment type="caution">
    <text evidence="2">The sequence shown here is derived from an EMBL/GenBank/DDBJ whole genome shotgun (WGS) entry which is preliminary data.</text>
</comment>
<dbReference type="Proteomes" id="UP001596200">
    <property type="component" value="Unassembled WGS sequence"/>
</dbReference>
<evidence type="ECO:0000256" key="1">
    <source>
        <dbReference type="SAM" id="MobiDB-lite"/>
    </source>
</evidence>
<name>A0ABW1GHJ2_9ACTN</name>
<evidence type="ECO:0000313" key="2">
    <source>
        <dbReference type="EMBL" id="MFC5914315.1"/>
    </source>
</evidence>
<gene>
    <name evidence="2" type="ORF">ACFP1B_12870</name>
</gene>
<dbReference type="RefSeq" id="WP_344510247.1">
    <property type="nucleotide sequence ID" value="NZ_BAAATU010000015.1"/>
</dbReference>
<feature type="region of interest" description="Disordered" evidence="1">
    <location>
        <begin position="79"/>
        <end position="124"/>
    </location>
</feature>
<feature type="compositionally biased region" description="Pro residues" evidence="1">
    <location>
        <begin position="113"/>
        <end position="124"/>
    </location>
</feature>
<protein>
    <submittedName>
        <fullName evidence="2">Uncharacterized protein</fullName>
    </submittedName>
</protein>
<reference evidence="3" key="1">
    <citation type="journal article" date="2019" name="Int. J. Syst. Evol. Microbiol.">
        <title>The Global Catalogue of Microorganisms (GCM) 10K type strain sequencing project: providing services to taxonomists for standard genome sequencing and annotation.</title>
        <authorList>
            <consortium name="The Broad Institute Genomics Platform"/>
            <consortium name="The Broad Institute Genome Sequencing Center for Infectious Disease"/>
            <person name="Wu L."/>
            <person name="Ma J."/>
        </authorList>
    </citation>
    <scope>NUCLEOTIDE SEQUENCE [LARGE SCALE GENOMIC DNA]</scope>
    <source>
        <strain evidence="3">JCM 4147</strain>
    </source>
</reference>
<sequence length="124" mass="13316">MRRRLRRHLSLLVLSFALLVDHPADRSGADRNTLLPDTWLGDHADLGIPALRRAAALPLPTPDERFDQVASAVTTRIRRELADAGMPGPRDGAEGGSGESPGQRFRGGRRPAVTPPPDRAGPCG</sequence>
<keyword evidence="3" id="KW-1185">Reference proteome</keyword>
<accession>A0ABW1GHJ2</accession>
<evidence type="ECO:0000313" key="3">
    <source>
        <dbReference type="Proteomes" id="UP001596200"/>
    </source>
</evidence>
<organism evidence="2 3">
    <name type="scientific">Streptomyces pulveraceus</name>
    <dbReference type="NCBI Taxonomy" id="68258"/>
    <lineage>
        <taxon>Bacteria</taxon>
        <taxon>Bacillati</taxon>
        <taxon>Actinomycetota</taxon>
        <taxon>Actinomycetes</taxon>
        <taxon>Kitasatosporales</taxon>
        <taxon>Streptomycetaceae</taxon>
        <taxon>Streptomyces</taxon>
    </lineage>
</organism>